<organism evidence="1">
    <name type="scientific">Rhizophora mucronata</name>
    <name type="common">Asiatic mangrove</name>
    <dbReference type="NCBI Taxonomy" id="61149"/>
    <lineage>
        <taxon>Eukaryota</taxon>
        <taxon>Viridiplantae</taxon>
        <taxon>Streptophyta</taxon>
        <taxon>Embryophyta</taxon>
        <taxon>Tracheophyta</taxon>
        <taxon>Spermatophyta</taxon>
        <taxon>Magnoliopsida</taxon>
        <taxon>eudicotyledons</taxon>
        <taxon>Gunneridae</taxon>
        <taxon>Pentapetalae</taxon>
        <taxon>rosids</taxon>
        <taxon>fabids</taxon>
        <taxon>Malpighiales</taxon>
        <taxon>Rhizophoraceae</taxon>
        <taxon>Rhizophora</taxon>
    </lineage>
</organism>
<evidence type="ECO:0000313" key="1">
    <source>
        <dbReference type="EMBL" id="MBX62536.1"/>
    </source>
</evidence>
<name>A0A2P2Q6D7_RHIMU</name>
<accession>A0A2P2Q6D7</accession>
<proteinExistence type="predicted"/>
<protein>
    <submittedName>
        <fullName evidence="1">Uncharacterized protein</fullName>
    </submittedName>
</protein>
<sequence>MLSILHPMIYCSMLEHMNMRLSGVVLYYVGLRVH</sequence>
<dbReference type="AlphaFoldDB" id="A0A2P2Q6D7"/>
<dbReference type="EMBL" id="GGEC01082052">
    <property type="protein sequence ID" value="MBX62536.1"/>
    <property type="molecule type" value="Transcribed_RNA"/>
</dbReference>
<reference evidence="1" key="1">
    <citation type="submission" date="2018-02" db="EMBL/GenBank/DDBJ databases">
        <title>Rhizophora mucronata_Transcriptome.</title>
        <authorList>
            <person name="Meera S.P."/>
            <person name="Sreeshan A."/>
            <person name="Augustine A."/>
        </authorList>
    </citation>
    <scope>NUCLEOTIDE SEQUENCE</scope>
    <source>
        <tissue evidence="1">Leaf</tissue>
    </source>
</reference>